<dbReference type="InterPro" id="IPR039702">
    <property type="entry name" value="FPS1-like"/>
</dbReference>
<dbReference type="AlphaFoldDB" id="E9F8V8"/>
<comment type="cofactor">
    <cofactor evidence="1">
        <name>Mg(2+)</name>
        <dbReference type="ChEBI" id="CHEBI:18420"/>
    </cofactor>
</comment>
<dbReference type="GO" id="GO:0043386">
    <property type="term" value="P:mycotoxin biosynthetic process"/>
    <property type="evidence" value="ECO:0007669"/>
    <property type="project" value="UniProtKB-ARBA"/>
</dbReference>
<dbReference type="GeneID" id="19262993"/>
<name>E9F8V8_METRA</name>
<keyword evidence="4" id="KW-0460">Magnesium</keyword>
<evidence type="ECO:0000256" key="3">
    <source>
        <dbReference type="ARBA" id="ARBA00022723"/>
    </source>
</evidence>
<dbReference type="GO" id="GO:0046165">
    <property type="term" value="P:alcohol biosynthetic process"/>
    <property type="evidence" value="ECO:0007669"/>
    <property type="project" value="UniProtKB-ARBA"/>
</dbReference>
<keyword evidence="7" id="KW-1185">Reference proteome</keyword>
<protein>
    <submittedName>
        <fullName evidence="6">Farnesyl pyrophosphate synthetase 1</fullName>
    </submittedName>
</protein>
<comment type="caution">
    <text evidence="6">The sequence shown here is derived from an EMBL/GenBank/DDBJ whole genome shotgun (WGS) entry which is preliminary data.</text>
</comment>
<sequence>MDALRHELRAAYASLDATVTQYLVSEGFGDATVNHFSQCFSANVGTGKLHRGLATLYIGKQLAKNEVSEEQSKQLSVLAWLVEMLGAHYLILDDIMDDSTTRRGEPCWYRQPQIGLMAINDACILKSTIFFLLKTFFRQHPAYTNMVDLFVDNGLHTELGQLCDLAAAREPDIANFTMEQYWAIVKDKSSYSISGPVTLALEYWQLATPKNLRQTRDFSVALGEYFQVNDDYVDVFGDYAVTGKHGTDIQDNKCTWFIIEALSRANDAQRQRLLEGYGKKDASRVDEVKQVFAELGLQQAFGAYEEQQRARIEGIIAAVDESEGLKRGVFRALFDGFRKGRQNDSWKETGRASPRIAHSLDVPSVMAKISSISLLDVRHGTDLQTIHPRIFGPLKKEKRTAKRTEKEPKKKADYISIIFNIGKARCGGRTRNLEISCTRKSLTLYRLS</sequence>
<dbReference type="GO" id="GO:0045337">
    <property type="term" value="P:farnesyl diphosphate biosynthetic process"/>
    <property type="evidence" value="ECO:0007669"/>
    <property type="project" value="TreeGrafter"/>
</dbReference>
<evidence type="ECO:0000256" key="1">
    <source>
        <dbReference type="ARBA" id="ARBA00001946"/>
    </source>
</evidence>
<dbReference type="Proteomes" id="UP000002498">
    <property type="component" value="Unassembled WGS sequence"/>
</dbReference>
<comment type="similarity">
    <text evidence="5">Belongs to the FPP/GGPP synthase family.</text>
</comment>
<dbReference type="KEGG" id="maj:MAA_08707"/>
<evidence type="ECO:0000256" key="5">
    <source>
        <dbReference type="RuleBase" id="RU004466"/>
    </source>
</evidence>
<reference evidence="6 7" key="2">
    <citation type="journal article" date="2014" name="Proc. Natl. Acad. Sci. U.S.A.">
        <title>Trajectory and genomic determinants of fungal-pathogen speciation and host adaptation.</title>
        <authorList>
            <person name="Hu X."/>
            <person name="Xiao G."/>
            <person name="Zheng P."/>
            <person name="Shang Y."/>
            <person name="Su Y."/>
            <person name="Zhang X."/>
            <person name="Liu X."/>
            <person name="Zhan S."/>
            <person name="St Leger R.J."/>
            <person name="Wang C."/>
        </authorList>
    </citation>
    <scope>GENOME REANNOTATION</scope>
    <source>
        <strain evidence="7">ARSEF 23 / ATCC MYA-3075</strain>
    </source>
</reference>
<dbReference type="Gene3D" id="1.10.600.10">
    <property type="entry name" value="Farnesyl Diphosphate Synthase"/>
    <property type="match status" value="1"/>
</dbReference>
<dbReference type="GO" id="GO:0004337">
    <property type="term" value="F:(2E,6E)-farnesyl diphosphate synthase activity"/>
    <property type="evidence" value="ECO:0007669"/>
    <property type="project" value="TreeGrafter"/>
</dbReference>
<dbReference type="GO" id="GO:0004161">
    <property type="term" value="F:dimethylallyltranstransferase activity"/>
    <property type="evidence" value="ECO:0007669"/>
    <property type="project" value="TreeGrafter"/>
</dbReference>
<keyword evidence="2 5" id="KW-0808">Transferase</keyword>
<organism evidence="6 7">
    <name type="scientific">Metarhizium robertsii (strain ARSEF 23 / ATCC MYA-3075)</name>
    <name type="common">Metarhizium anisopliae (strain ARSEF 23)</name>
    <dbReference type="NCBI Taxonomy" id="655844"/>
    <lineage>
        <taxon>Eukaryota</taxon>
        <taxon>Fungi</taxon>
        <taxon>Dikarya</taxon>
        <taxon>Ascomycota</taxon>
        <taxon>Pezizomycotina</taxon>
        <taxon>Sordariomycetes</taxon>
        <taxon>Hypocreomycetidae</taxon>
        <taxon>Hypocreales</taxon>
        <taxon>Clavicipitaceae</taxon>
        <taxon>Metarhizium</taxon>
    </lineage>
</organism>
<dbReference type="GO" id="GO:0046872">
    <property type="term" value="F:metal ion binding"/>
    <property type="evidence" value="ECO:0007669"/>
    <property type="project" value="UniProtKB-KW"/>
</dbReference>
<dbReference type="InterPro" id="IPR033749">
    <property type="entry name" value="Polyprenyl_synt_CS"/>
</dbReference>
<reference evidence="6 7" key="1">
    <citation type="journal article" date="2011" name="PLoS Genet.">
        <title>Genome sequencing and comparative transcriptomics of the model entomopathogenic fungi Metarhizium anisopliae and M. acridum.</title>
        <authorList>
            <person name="Gao Q."/>
            <person name="Jin K."/>
            <person name="Ying S.H."/>
            <person name="Zhang Y."/>
            <person name="Xiao G."/>
            <person name="Shang Y."/>
            <person name="Duan Z."/>
            <person name="Hu X."/>
            <person name="Xie X.Q."/>
            <person name="Zhou G."/>
            <person name="Peng G."/>
            <person name="Luo Z."/>
            <person name="Huang W."/>
            <person name="Wang B."/>
            <person name="Fang W."/>
            <person name="Wang S."/>
            <person name="Zhong Y."/>
            <person name="Ma L.J."/>
            <person name="St Leger R.J."/>
            <person name="Zhao G.P."/>
            <person name="Pei Y."/>
            <person name="Feng M.G."/>
            <person name="Xia Y."/>
            <person name="Wang C."/>
        </authorList>
    </citation>
    <scope>NUCLEOTIDE SEQUENCE [LARGE SCALE GENOMIC DNA]</scope>
    <source>
        <strain evidence="7">ARSEF 23 / ATCC MYA-3075</strain>
    </source>
</reference>
<dbReference type="RefSeq" id="XP_007824896.2">
    <property type="nucleotide sequence ID" value="XM_007826705.2"/>
</dbReference>
<dbReference type="PROSITE" id="PS00723">
    <property type="entry name" value="POLYPRENYL_SYNTHASE_1"/>
    <property type="match status" value="1"/>
</dbReference>
<dbReference type="InterPro" id="IPR008949">
    <property type="entry name" value="Isoprenoid_synthase_dom_sf"/>
</dbReference>
<dbReference type="SUPFAM" id="SSF48576">
    <property type="entry name" value="Terpenoid synthases"/>
    <property type="match status" value="1"/>
</dbReference>
<dbReference type="HOGENOM" id="CLU_028376_2_0_1"/>
<dbReference type="GO" id="GO:0005737">
    <property type="term" value="C:cytoplasm"/>
    <property type="evidence" value="ECO:0007669"/>
    <property type="project" value="TreeGrafter"/>
</dbReference>
<evidence type="ECO:0000256" key="2">
    <source>
        <dbReference type="ARBA" id="ARBA00022679"/>
    </source>
</evidence>
<dbReference type="SFLD" id="SFLDS00005">
    <property type="entry name" value="Isoprenoid_Synthase_Type_I"/>
    <property type="match status" value="1"/>
</dbReference>
<dbReference type="Pfam" id="PF00348">
    <property type="entry name" value="polyprenyl_synt"/>
    <property type="match status" value="1"/>
</dbReference>
<proteinExistence type="inferred from homology"/>
<dbReference type="InterPro" id="IPR000092">
    <property type="entry name" value="Polyprenyl_synt"/>
</dbReference>
<evidence type="ECO:0000313" key="6">
    <source>
        <dbReference type="EMBL" id="EFY95899.2"/>
    </source>
</evidence>
<dbReference type="PANTHER" id="PTHR11525">
    <property type="entry name" value="FARNESYL-PYROPHOSPHATE SYNTHETASE"/>
    <property type="match status" value="1"/>
</dbReference>
<evidence type="ECO:0000313" key="7">
    <source>
        <dbReference type="Proteomes" id="UP000002498"/>
    </source>
</evidence>
<evidence type="ECO:0000256" key="4">
    <source>
        <dbReference type="ARBA" id="ARBA00022842"/>
    </source>
</evidence>
<keyword evidence="3" id="KW-0479">Metal-binding</keyword>
<gene>
    <name evidence="6" type="ORF">MAA_08707</name>
</gene>
<dbReference type="EMBL" id="ADNJ02000004">
    <property type="protein sequence ID" value="EFY95899.2"/>
    <property type="molecule type" value="Genomic_DNA"/>
</dbReference>
<dbReference type="PANTHER" id="PTHR11525:SF0">
    <property type="entry name" value="FARNESYL PYROPHOSPHATE SYNTHASE"/>
    <property type="match status" value="1"/>
</dbReference>
<dbReference type="OrthoDB" id="10257492at2759"/>
<accession>E9F8V8</accession>
<dbReference type="PROSITE" id="PS00444">
    <property type="entry name" value="POLYPRENYL_SYNTHASE_2"/>
    <property type="match status" value="1"/>
</dbReference>